<dbReference type="InterPro" id="IPR001650">
    <property type="entry name" value="Helicase_C-like"/>
</dbReference>
<dbReference type="SUPFAM" id="SSF52540">
    <property type="entry name" value="P-loop containing nucleoside triphosphate hydrolases"/>
    <property type="match status" value="1"/>
</dbReference>
<dbReference type="EMBL" id="BARS01011515">
    <property type="protein sequence ID" value="GAF90785.1"/>
    <property type="molecule type" value="Genomic_DNA"/>
</dbReference>
<evidence type="ECO:0000256" key="1">
    <source>
        <dbReference type="ARBA" id="ARBA00022801"/>
    </source>
</evidence>
<proteinExistence type="predicted"/>
<dbReference type="GO" id="GO:0006281">
    <property type="term" value="P:DNA repair"/>
    <property type="evidence" value="ECO:0007669"/>
    <property type="project" value="TreeGrafter"/>
</dbReference>
<dbReference type="PROSITE" id="PS51194">
    <property type="entry name" value="HELICASE_CTER"/>
    <property type="match status" value="1"/>
</dbReference>
<dbReference type="Pfam" id="PF00271">
    <property type="entry name" value="Helicase_C"/>
    <property type="match status" value="1"/>
</dbReference>
<dbReference type="GO" id="GO:0016787">
    <property type="term" value="F:hydrolase activity"/>
    <property type="evidence" value="ECO:0007669"/>
    <property type="project" value="UniProtKB-KW"/>
</dbReference>
<keyword evidence="1" id="KW-0378">Hydrolase</keyword>
<dbReference type="PANTHER" id="PTHR45766:SF6">
    <property type="entry name" value="SWI_SNF-RELATED MATRIX-ASSOCIATED ACTIN-DEPENDENT REGULATOR OF CHROMATIN SUBFAMILY A-LIKE PROTEIN 1"/>
    <property type="match status" value="1"/>
</dbReference>
<feature type="non-terminal residue" evidence="3">
    <location>
        <position position="1"/>
    </location>
</feature>
<dbReference type="PANTHER" id="PTHR45766">
    <property type="entry name" value="DNA ANNEALING HELICASE AND ENDONUCLEASE ZRANB3 FAMILY MEMBER"/>
    <property type="match status" value="1"/>
</dbReference>
<dbReference type="InterPro" id="IPR027417">
    <property type="entry name" value="P-loop_NTPase"/>
</dbReference>
<feature type="domain" description="Helicase C-terminal" evidence="2">
    <location>
        <begin position="105"/>
        <end position="259"/>
    </location>
</feature>
<organism evidence="3">
    <name type="scientific">marine sediment metagenome</name>
    <dbReference type="NCBI Taxonomy" id="412755"/>
    <lineage>
        <taxon>unclassified sequences</taxon>
        <taxon>metagenomes</taxon>
        <taxon>ecological metagenomes</taxon>
    </lineage>
</organism>
<comment type="caution">
    <text evidence="3">The sequence shown here is derived from an EMBL/GenBank/DDBJ whole genome shotgun (WGS) entry which is preliminary data.</text>
</comment>
<name>X0UQK5_9ZZZZ</name>
<sequence length="265" mass="29906">GARMTPWGWNFKGASRTKELHDLLVTSVMSRRKKREVLADLPKLTRSMIPLPIRKPHEYKLAADNLIEWIARTDEKKAERLSKARQMVEMGELLRLSARLKFRYVVDWINTFLEDTDEKLLVFGIHKKMIRALNRRCNSEAVIIDGSVTGKARYDAVVRFQNDTKVRLLLGNIKAAGTGVDGIQKACSTAAFVELPWQPGAVVQAIGRLDRIGQTKPVQAYFLVAHDTVEEKLCALLQKKEEIISNVLDGSNTGGMSLFDELMTK</sequence>
<accession>X0UQK5</accession>
<dbReference type="InterPro" id="IPR049730">
    <property type="entry name" value="SNF2/RAD54-like_C"/>
</dbReference>
<reference evidence="3" key="1">
    <citation type="journal article" date="2014" name="Front. Microbiol.">
        <title>High frequency of phylogenetically diverse reductive dehalogenase-homologous genes in deep subseafloor sedimentary metagenomes.</title>
        <authorList>
            <person name="Kawai M."/>
            <person name="Futagami T."/>
            <person name="Toyoda A."/>
            <person name="Takaki Y."/>
            <person name="Nishi S."/>
            <person name="Hori S."/>
            <person name="Arai W."/>
            <person name="Tsubouchi T."/>
            <person name="Morono Y."/>
            <person name="Uchiyama I."/>
            <person name="Ito T."/>
            <person name="Fujiyama A."/>
            <person name="Inagaki F."/>
            <person name="Takami H."/>
        </authorList>
    </citation>
    <scope>NUCLEOTIDE SEQUENCE</scope>
    <source>
        <strain evidence="3">Expedition CK06-06</strain>
    </source>
</reference>
<dbReference type="CDD" id="cd18793">
    <property type="entry name" value="SF2_C_SNF"/>
    <property type="match status" value="1"/>
</dbReference>
<evidence type="ECO:0000313" key="3">
    <source>
        <dbReference type="EMBL" id="GAF90785.1"/>
    </source>
</evidence>
<dbReference type="AlphaFoldDB" id="X0UQK5"/>
<protein>
    <recommendedName>
        <fullName evidence="2">Helicase C-terminal domain-containing protein</fullName>
    </recommendedName>
</protein>
<feature type="non-terminal residue" evidence="3">
    <location>
        <position position="265"/>
    </location>
</feature>
<gene>
    <name evidence="3" type="ORF">S01H1_20917</name>
</gene>
<evidence type="ECO:0000259" key="2">
    <source>
        <dbReference type="PROSITE" id="PS51194"/>
    </source>
</evidence>
<dbReference type="Gene3D" id="3.40.50.300">
    <property type="entry name" value="P-loop containing nucleotide triphosphate hydrolases"/>
    <property type="match status" value="1"/>
</dbReference>
<dbReference type="GO" id="GO:0031297">
    <property type="term" value="P:replication fork processing"/>
    <property type="evidence" value="ECO:0007669"/>
    <property type="project" value="TreeGrafter"/>
</dbReference>